<accession>A0A1B9IS00</accession>
<dbReference type="AlphaFoldDB" id="A0A1B9IS00"/>
<feature type="region of interest" description="Disordered" evidence="1">
    <location>
        <begin position="297"/>
        <end position="321"/>
    </location>
</feature>
<dbReference type="EMBL" id="KI669462">
    <property type="protein sequence ID" value="OCF58194.1"/>
    <property type="molecule type" value="Genomic_DNA"/>
</dbReference>
<gene>
    <name evidence="2" type="ORF">L486_04224</name>
</gene>
<feature type="region of interest" description="Disordered" evidence="1">
    <location>
        <begin position="194"/>
        <end position="238"/>
    </location>
</feature>
<evidence type="ECO:0000313" key="2">
    <source>
        <dbReference type="EMBL" id="OCF58194.1"/>
    </source>
</evidence>
<name>A0A1B9IS00_9TREE</name>
<dbReference type="Proteomes" id="UP000092583">
    <property type="component" value="Unassembled WGS sequence"/>
</dbReference>
<organism evidence="2 3">
    <name type="scientific">Kwoniella mangroviensis CBS 10435</name>
    <dbReference type="NCBI Taxonomy" id="1331196"/>
    <lineage>
        <taxon>Eukaryota</taxon>
        <taxon>Fungi</taxon>
        <taxon>Dikarya</taxon>
        <taxon>Basidiomycota</taxon>
        <taxon>Agaricomycotina</taxon>
        <taxon>Tremellomycetes</taxon>
        <taxon>Tremellales</taxon>
        <taxon>Cryptococcaceae</taxon>
        <taxon>Kwoniella</taxon>
    </lineage>
</organism>
<feature type="compositionally biased region" description="Low complexity" evidence="1">
    <location>
        <begin position="301"/>
        <end position="317"/>
    </location>
</feature>
<reference evidence="2 3" key="1">
    <citation type="submission" date="2013-07" db="EMBL/GenBank/DDBJ databases">
        <title>The Genome Sequence of Kwoniella mangroviensis CBS10435.</title>
        <authorList>
            <consortium name="The Broad Institute Genome Sequencing Platform"/>
            <person name="Cuomo C."/>
            <person name="Litvintseva A."/>
            <person name="Chen Y."/>
            <person name="Heitman J."/>
            <person name="Sun S."/>
            <person name="Springer D."/>
            <person name="Dromer F."/>
            <person name="Young S.K."/>
            <person name="Zeng Q."/>
            <person name="Gargeya S."/>
            <person name="Fitzgerald M."/>
            <person name="Abouelleil A."/>
            <person name="Alvarado L."/>
            <person name="Berlin A.M."/>
            <person name="Chapman S.B."/>
            <person name="Dewar J."/>
            <person name="Goldberg J."/>
            <person name="Griggs A."/>
            <person name="Gujja S."/>
            <person name="Hansen M."/>
            <person name="Howarth C."/>
            <person name="Imamovic A."/>
            <person name="Larimer J."/>
            <person name="McCowan C."/>
            <person name="Murphy C."/>
            <person name="Pearson M."/>
            <person name="Priest M."/>
            <person name="Roberts A."/>
            <person name="Saif S."/>
            <person name="Shea T."/>
            <person name="Sykes S."/>
            <person name="Wortman J."/>
            <person name="Nusbaum C."/>
            <person name="Birren B."/>
        </authorList>
    </citation>
    <scope>NUCLEOTIDE SEQUENCE [LARGE SCALE GENOMIC DNA]</scope>
    <source>
        <strain evidence="2 3">CBS 10435</strain>
    </source>
</reference>
<keyword evidence="3" id="KW-1185">Reference proteome</keyword>
<proteinExistence type="predicted"/>
<feature type="compositionally biased region" description="Polar residues" evidence="1">
    <location>
        <begin position="478"/>
        <end position="491"/>
    </location>
</feature>
<evidence type="ECO:0000256" key="1">
    <source>
        <dbReference type="SAM" id="MobiDB-lite"/>
    </source>
</evidence>
<feature type="compositionally biased region" description="Basic and acidic residues" evidence="1">
    <location>
        <begin position="131"/>
        <end position="140"/>
    </location>
</feature>
<feature type="region of interest" description="Disordered" evidence="1">
    <location>
        <begin position="337"/>
        <end position="358"/>
    </location>
</feature>
<dbReference type="OrthoDB" id="10571416at2759"/>
<feature type="region of interest" description="Disordered" evidence="1">
    <location>
        <begin position="525"/>
        <end position="574"/>
    </location>
</feature>
<feature type="compositionally biased region" description="Polar residues" evidence="1">
    <location>
        <begin position="87"/>
        <end position="106"/>
    </location>
</feature>
<feature type="compositionally biased region" description="Polar residues" evidence="1">
    <location>
        <begin position="57"/>
        <end position="69"/>
    </location>
</feature>
<feature type="compositionally biased region" description="Polar residues" evidence="1">
    <location>
        <begin position="528"/>
        <end position="549"/>
    </location>
</feature>
<feature type="region of interest" description="Disordered" evidence="1">
    <location>
        <begin position="1"/>
        <end position="160"/>
    </location>
</feature>
<feature type="region of interest" description="Disordered" evidence="1">
    <location>
        <begin position="472"/>
        <end position="491"/>
    </location>
</feature>
<sequence length="574" mass="62835">MNRPNRPPNLSIDDPKAPEGSSSSYVLPELIVDRPSPYGSEHYGISIQDWDPRSKDAQTTSDAPSNVQDQRSEAEVSLRFGRWANTGVASPASTRPVSPAGSSPQSLYHPPRTLGKSRRRGRTLQTGDGQSLRERARQDINFETYNSITEDGPMSPRGFQRDTISALHADPPDSVIVNRKLYAYDPRGEEYIPFGQVESIPGSPTSPASTPSVTDYFDPMDRRPPLSRLPSQQSLNEGDKARFYRSNAAVESTQSLAAVLAEAQDESPAHSPYASGLPGLTIDTSGNEYRNSWASYTSTVPSSPNSPGAGSSRSSPSDLRRMYSSASRLMGSIEALPEASESDDSIQHSPVNKNEKGIELSSFRKDTEGGNKAHPWIQLAEGSVGSNSRQVSESLTGLARKKEVWKRFWRHKVSLYFRSSRQKSGTPSPAISPTTGRTLSPEEYGYEVRYPKAAFVTAKELSQMSATERERLKAVTASMRSEPSTSRIRLQTYDPTRFQSFAGRVQQAQAQARDNAVTAFGLAEADEQSMSIMSSEQDTSRAGRSTDPSARTLRRRSSSKLGRTLSSASSRLFG</sequence>
<feature type="compositionally biased region" description="Low complexity" evidence="1">
    <location>
        <begin position="199"/>
        <end position="214"/>
    </location>
</feature>
<evidence type="ECO:0000313" key="3">
    <source>
        <dbReference type="Proteomes" id="UP000092583"/>
    </source>
</evidence>
<feature type="compositionally biased region" description="Polar residues" evidence="1">
    <location>
        <begin position="559"/>
        <end position="574"/>
    </location>
</feature>
<reference evidence="3" key="2">
    <citation type="submission" date="2013-12" db="EMBL/GenBank/DDBJ databases">
        <title>Evolution of pathogenesis and genome organization in the Tremellales.</title>
        <authorList>
            <person name="Cuomo C."/>
            <person name="Litvintseva A."/>
            <person name="Heitman J."/>
            <person name="Chen Y."/>
            <person name="Sun S."/>
            <person name="Springer D."/>
            <person name="Dromer F."/>
            <person name="Young S."/>
            <person name="Zeng Q."/>
            <person name="Chapman S."/>
            <person name="Gujja S."/>
            <person name="Saif S."/>
            <person name="Birren B."/>
        </authorList>
    </citation>
    <scope>NUCLEOTIDE SEQUENCE [LARGE SCALE GENOMIC DNA]</scope>
    <source>
        <strain evidence="3">CBS 10435</strain>
    </source>
</reference>
<protein>
    <submittedName>
        <fullName evidence="2">Uncharacterized protein</fullName>
    </submittedName>
</protein>